<sequence length="43" mass="5220">NDVSFDVHRVSVAYIYRPNIHPIFDIGKDILRYFFSIYSSYKY</sequence>
<comment type="caution">
    <text evidence="1">The sequence shown here is derived from an EMBL/GenBank/DDBJ whole genome shotgun (WGS) entry which is preliminary data.</text>
</comment>
<protein>
    <submittedName>
        <fullName evidence="1">Uncharacterized protein</fullName>
    </submittedName>
</protein>
<proteinExistence type="predicted"/>
<feature type="non-terminal residue" evidence="1">
    <location>
        <position position="1"/>
    </location>
</feature>
<dbReference type="AlphaFoldDB" id="A0A5J4Q6N1"/>
<dbReference type="EMBL" id="SNRY01004794">
    <property type="protein sequence ID" value="KAA6316678.1"/>
    <property type="molecule type" value="Genomic_DNA"/>
</dbReference>
<evidence type="ECO:0000313" key="1">
    <source>
        <dbReference type="EMBL" id="KAA6316678.1"/>
    </source>
</evidence>
<reference evidence="1" key="1">
    <citation type="submission" date="2019-03" db="EMBL/GenBank/DDBJ databases">
        <title>Single cell metagenomics reveals metabolic interactions within the superorganism composed of flagellate Streblomastix strix and complex community of Bacteroidetes bacteria on its surface.</title>
        <authorList>
            <person name="Treitli S.C."/>
            <person name="Kolisko M."/>
            <person name="Husnik F."/>
            <person name="Keeling P."/>
            <person name="Hampl V."/>
        </authorList>
    </citation>
    <scope>NUCLEOTIDE SEQUENCE</scope>
    <source>
        <strain evidence="1">STM</strain>
    </source>
</reference>
<organism evidence="1">
    <name type="scientific">termite gut metagenome</name>
    <dbReference type="NCBI Taxonomy" id="433724"/>
    <lineage>
        <taxon>unclassified sequences</taxon>
        <taxon>metagenomes</taxon>
        <taxon>organismal metagenomes</taxon>
    </lineage>
</organism>
<accession>A0A5J4Q6N1</accession>
<gene>
    <name evidence="1" type="ORF">EZS27_033045</name>
</gene>
<name>A0A5J4Q6N1_9ZZZZ</name>